<organism evidence="2 3">
    <name type="scientific">Periconia digitata</name>
    <dbReference type="NCBI Taxonomy" id="1303443"/>
    <lineage>
        <taxon>Eukaryota</taxon>
        <taxon>Fungi</taxon>
        <taxon>Dikarya</taxon>
        <taxon>Ascomycota</taxon>
        <taxon>Pezizomycotina</taxon>
        <taxon>Dothideomycetes</taxon>
        <taxon>Pleosporomycetidae</taxon>
        <taxon>Pleosporales</taxon>
        <taxon>Massarineae</taxon>
        <taxon>Periconiaceae</taxon>
        <taxon>Periconia</taxon>
    </lineage>
</organism>
<protein>
    <submittedName>
        <fullName evidence="2">Uncharacterized protein</fullName>
    </submittedName>
</protein>
<accession>A0A9W4XS23</accession>
<comment type="caution">
    <text evidence="2">The sequence shown here is derived from an EMBL/GenBank/DDBJ whole genome shotgun (WGS) entry which is preliminary data.</text>
</comment>
<evidence type="ECO:0000256" key="1">
    <source>
        <dbReference type="SAM" id="Coils"/>
    </source>
</evidence>
<gene>
    <name evidence="2" type="ORF">PDIGIT_LOCUS15389</name>
</gene>
<feature type="coiled-coil region" evidence="1">
    <location>
        <begin position="176"/>
        <end position="203"/>
    </location>
</feature>
<name>A0A9W4XS23_9PLEO</name>
<sequence>MARCNACLHAGAGDVAPTASCVRRALEYTNLIKNLTVKTLDLYLDNIRHLAIYDEAPQETKDPDSVKLHIAKVLRIRHRRLKEIERLFQKSILSYLLLVGVPLATGKSLMCQDLMRYIQPIVDTPSLIKELLDIMDRKLHKSESGVNTDRSRSAFVSIALGVDRNDKPDHASDLSLDIYANNLKAIKGQRAVLEKKIEAIENCRTDIIETRVNAECFHDFSFARALVKSNLPREIRDIIYNHLVVNENDYILTNEYLSIEEHCQLPSCRQRMAHPFHCFMNPETMGEKIATEVAQIYYTKNKFALPDTEFLPIFLTHSAFDLPIQPFRFIRNLHVVMNIAYTNPVDLKKYHDDLSQLNRIPRKDLLCFQFSFYCYLREEDDDPSLLNVLEMLRKPIYDLKHAGSSILIKQANRLFYPDERQLLACGKFADNAEARVEDAEEVGKCPSFFNLSKDEWDDEQSATGEHDPTVNFLDDTKTYDPAYLKSLFEKRWGGSENLSRGYYQVSPNAFSMWSLIDPGDDSSECNYPGVIFD</sequence>
<dbReference type="EMBL" id="CAOQHR010000013">
    <property type="protein sequence ID" value="CAI6342184.1"/>
    <property type="molecule type" value="Genomic_DNA"/>
</dbReference>
<dbReference type="Proteomes" id="UP001152607">
    <property type="component" value="Unassembled WGS sequence"/>
</dbReference>
<reference evidence="2" key="1">
    <citation type="submission" date="2023-01" db="EMBL/GenBank/DDBJ databases">
        <authorList>
            <person name="Van Ghelder C."/>
            <person name="Rancurel C."/>
        </authorList>
    </citation>
    <scope>NUCLEOTIDE SEQUENCE</scope>
    <source>
        <strain evidence="2">CNCM I-4278</strain>
    </source>
</reference>
<keyword evidence="1" id="KW-0175">Coiled coil</keyword>
<keyword evidence="3" id="KW-1185">Reference proteome</keyword>
<evidence type="ECO:0000313" key="3">
    <source>
        <dbReference type="Proteomes" id="UP001152607"/>
    </source>
</evidence>
<proteinExistence type="predicted"/>
<dbReference type="OrthoDB" id="3801226at2759"/>
<evidence type="ECO:0000313" key="2">
    <source>
        <dbReference type="EMBL" id="CAI6342184.1"/>
    </source>
</evidence>
<dbReference type="AlphaFoldDB" id="A0A9W4XS23"/>